<dbReference type="RefSeq" id="WP_341682468.1">
    <property type="nucleotide sequence ID" value="NZ_JBBYHT010000002.1"/>
</dbReference>
<evidence type="ECO:0000313" key="1">
    <source>
        <dbReference type="EMBL" id="MEL1247421.1"/>
    </source>
</evidence>
<reference evidence="1 2" key="1">
    <citation type="submission" date="2024-04" db="EMBL/GenBank/DDBJ databases">
        <title>Flavobacterium sp. DGU41 16S ribosomal RNA gene Genome sequencing and assembly.</title>
        <authorList>
            <person name="Park S."/>
        </authorList>
    </citation>
    <scope>NUCLEOTIDE SEQUENCE [LARGE SCALE GENOMIC DNA]</scope>
    <source>
        <strain evidence="1 2">DGU41</strain>
    </source>
</reference>
<dbReference type="Proteomes" id="UP001393056">
    <property type="component" value="Unassembled WGS sequence"/>
</dbReference>
<comment type="caution">
    <text evidence="1">The sequence shown here is derived from an EMBL/GenBank/DDBJ whole genome shotgun (WGS) entry which is preliminary data.</text>
</comment>
<organism evidence="1 2">
    <name type="scientific">Flavobacterium helocola</name>
    <dbReference type="NCBI Taxonomy" id="3139139"/>
    <lineage>
        <taxon>Bacteria</taxon>
        <taxon>Pseudomonadati</taxon>
        <taxon>Bacteroidota</taxon>
        <taxon>Flavobacteriia</taxon>
        <taxon>Flavobacteriales</taxon>
        <taxon>Flavobacteriaceae</taxon>
        <taxon>Flavobacterium</taxon>
    </lineage>
</organism>
<proteinExistence type="predicted"/>
<evidence type="ECO:0000313" key="2">
    <source>
        <dbReference type="Proteomes" id="UP001393056"/>
    </source>
</evidence>
<sequence length="397" mass="48239">MKSNSLKIITFILFYNISLSQPKDTIYGKIKSIREQLIFLDENRQNLKLFSTEGDYGHNGFLSEEYTKSRFNIWWYKTYWVHYINYYKEFDNNNRLLKVVWYYKNQSILSSCENKYDINGKIINQEFNSYKLSKTVNQYDDNNNLILSKNIDSDKNYSTTKSVFNKKNQIIREEYFNSEYPKEKRITEYYYDLLGNLIELKKFDEYGEDYGTKFEYDIKNRNTKIINHSPFIWVKTKTGSRQKRTKNGNDQISREFKYDEKNRIIETKSYNPNFDDGNIIEFSGKEVTIYENDLIKNIYFYDNKDSLTYYKTFEYDNLNRKTKDYSISPKYPESNITLEYFYNETEYPTKLLYLENGITTQVDFEYVLDNNKNWIEQIKSVNGKKLYIWKRELEYFD</sequence>
<protein>
    <recommendedName>
        <fullName evidence="3">YD repeat-containing protein</fullName>
    </recommendedName>
</protein>
<name>A0ABU9I597_9FLAO</name>
<keyword evidence="2" id="KW-1185">Reference proteome</keyword>
<dbReference type="EMBL" id="JBBYHT010000002">
    <property type="protein sequence ID" value="MEL1247421.1"/>
    <property type="molecule type" value="Genomic_DNA"/>
</dbReference>
<evidence type="ECO:0008006" key="3">
    <source>
        <dbReference type="Google" id="ProtNLM"/>
    </source>
</evidence>
<gene>
    <name evidence="1" type="ORF">AAEO58_05130</name>
</gene>
<accession>A0ABU9I597</accession>